<dbReference type="SMART" id="SM00283">
    <property type="entry name" value="MA"/>
    <property type="match status" value="1"/>
</dbReference>
<proteinExistence type="inferred from homology"/>
<evidence type="ECO:0000256" key="2">
    <source>
        <dbReference type="ARBA" id="ARBA00022475"/>
    </source>
</evidence>
<dbReference type="RefSeq" id="WP_077848239.1">
    <property type="nucleotide sequence ID" value="NZ_LZZM01000183.1"/>
</dbReference>
<dbReference type="SMART" id="SM00304">
    <property type="entry name" value="HAMP"/>
    <property type="match status" value="1"/>
</dbReference>
<feature type="transmembrane region" description="Helical" evidence="10">
    <location>
        <begin position="12"/>
        <end position="30"/>
    </location>
</feature>
<keyword evidence="4 10" id="KW-0812">Transmembrane</keyword>
<dbReference type="InterPro" id="IPR029151">
    <property type="entry name" value="Sensor-like_sf"/>
</dbReference>
<dbReference type="InterPro" id="IPR004089">
    <property type="entry name" value="MCPsignal_dom"/>
</dbReference>
<comment type="similarity">
    <text evidence="8">Belongs to the methyl-accepting chemotaxis (MCP) protein family.</text>
</comment>
<dbReference type="PANTHER" id="PTHR32089:SF112">
    <property type="entry name" value="LYSOZYME-LIKE PROTEIN-RELATED"/>
    <property type="match status" value="1"/>
</dbReference>
<dbReference type="PROSITE" id="PS50885">
    <property type="entry name" value="HAMP"/>
    <property type="match status" value="1"/>
</dbReference>
<dbReference type="InterPro" id="IPR033479">
    <property type="entry name" value="dCache_1"/>
</dbReference>
<dbReference type="Pfam" id="PF00015">
    <property type="entry name" value="MCPsignal"/>
    <property type="match status" value="1"/>
</dbReference>
<keyword evidence="14" id="KW-1185">Reference proteome</keyword>
<dbReference type="PROSITE" id="PS50111">
    <property type="entry name" value="CHEMOTAXIS_TRANSDUC_2"/>
    <property type="match status" value="1"/>
</dbReference>
<sequence>MKSIKIKLSVYFGILIIIVCLALGGIAYYSSNYALSNNAKEMLASTSLESSRVMESRLDADYNVLETLSQREEIRDFNFSFEKKAELLQAEAKRTGFTNIGFGDVNGDAYTMTLAHIELGERPYYQEAAKGKRGITDPIISKADGSLIINMAVPIKDKDGKVVGVLIGSRDADEISKIISDITVGKTGKSFIINNSGVTVAHYNKESVTKSENVIEEAKNDPSLQALADIQKEMIKGNAGTGEYIYQGDTKYMGYAPIKGTNWIIGIAVPKSEVLSQLNLLKISILIASLIIVLIGLVSVYMVSRLISSGISNISSHLQVISKGDFTNPVSEKGLKYNDEIGEAFKSIKIMQESIVDIIATIKENSINIDSKANNLSNVSEQLTHTAKNISIATHETATGVSDQAMNLMDITNILAEFGNKLDTVGREIEDINLKSNGINTMAGSSNENMKILIDSVNIVGSSFKEFIKKIETLNSNIIQISEIATLINDISEQTNLLALNAAIEAARAGEAGRGFAVVADEIRTLAEQSQESSKNIDILINGISNEANGIIKNTDTLNNELDSQVGVINAALKSYENIISEVSGIVTKIKAANHAVTEINSEKNMISEKIENASAVAEEVSASSEEIAASTGEMKSASSEVALSAEVLNDVTKEMIEHVNRFKI</sequence>
<organism evidence="13 14">
    <name type="scientific">Clostridium puniceum</name>
    <dbReference type="NCBI Taxonomy" id="29367"/>
    <lineage>
        <taxon>Bacteria</taxon>
        <taxon>Bacillati</taxon>
        <taxon>Bacillota</taxon>
        <taxon>Clostridia</taxon>
        <taxon>Eubacteriales</taxon>
        <taxon>Clostridiaceae</taxon>
        <taxon>Clostridium</taxon>
    </lineage>
</organism>
<comment type="subcellular location">
    <subcellularLocation>
        <location evidence="1">Cell membrane</location>
        <topology evidence="1">Multi-pass membrane protein</topology>
    </subcellularLocation>
</comment>
<evidence type="ECO:0000256" key="10">
    <source>
        <dbReference type="SAM" id="Phobius"/>
    </source>
</evidence>
<accession>A0A1S8TDB5</accession>
<dbReference type="GO" id="GO:0005886">
    <property type="term" value="C:plasma membrane"/>
    <property type="evidence" value="ECO:0007669"/>
    <property type="project" value="UniProtKB-SubCell"/>
</dbReference>
<dbReference type="EMBL" id="LZZM01000183">
    <property type="protein sequence ID" value="OOM75609.1"/>
    <property type="molecule type" value="Genomic_DNA"/>
</dbReference>
<protein>
    <submittedName>
        <fullName evidence="13">Methyl-accepting chemotaxis protein McpB</fullName>
    </submittedName>
</protein>
<evidence type="ECO:0000313" key="14">
    <source>
        <dbReference type="Proteomes" id="UP000190890"/>
    </source>
</evidence>
<keyword evidence="5 10" id="KW-1133">Transmembrane helix</keyword>
<dbReference type="PANTHER" id="PTHR32089">
    <property type="entry name" value="METHYL-ACCEPTING CHEMOTAXIS PROTEIN MCPB"/>
    <property type="match status" value="1"/>
</dbReference>
<evidence type="ECO:0000259" key="11">
    <source>
        <dbReference type="PROSITE" id="PS50111"/>
    </source>
</evidence>
<feature type="domain" description="HAMP" evidence="12">
    <location>
        <begin position="305"/>
        <end position="360"/>
    </location>
</feature>
<dbReference type="CDD" id="cd12912">
    <property type="entry name" value="PDC2_MCP_like"/>
    <property type="match status" value="1"/>
</dbReference>
<dbReference type="GO" id="GO:0006935">
    <property type="term" value="P:chemotaxis"/>
    <property type="evidence" value="ECO:0007669"/>
    <property type="project" value="UniProtKB-KW"/>
</dbReference>
<dbReference type="AlphaFoldDB" id="A0A1S8TDB5"/>
<evidence type="ECO:0000256" key="6">
    <source>
        <dbReference type="ARBA" id="ARBA00023136"/>
    </source>
</evidence>
<evidence type="ECO:0000256" key="4">
    <source>
        <dbReference type="ARBA" id="ARBA00022692"/>
    </source>
</evidence>
<feature type="transmembrane region" description="Helical" evidence="10">
    <location>
        <begin position="280"/>
        <end position="303"/>
    </location>
</feature>
<evidence type="ECO:0000256" key="3">
    <source>
        <dbReference type="ARBA" id="ARBA00022500"/>
    </source>
</evidence>
<gene>
    <name evidence="13" type="primary">mcpB_6</name>
    <name evidence="13" type="ORF">CLPUN_31720</name>
</gene>
<keyword evidence="3" id="KW-0145">Chemotaxis</keyword>
<dbReference type="SUPFAM" id="SSF58104">
    <property type="entry name" value="Methyl-accepting chemotaxis protein (MCP) signaling domain"/>
    <property type="match status" value="1"/>
</dbReference>
<feature type="domain" description="Methyl-accepting transducer" evidence="11">
    <location>
        <begin position="379"/>
        <end position="629"/>
    </location>
</feature>
<dbReference type="OrthoDB" id="9814363at2"/>
<dbReference type="STRING" id="29367.CLPUN_31720"/>
<dbReference type="GO" id="GO:0007165">
    <property type="term" value="P:signal transduction"/>
    <property type="evidence" value="ECO:0007669"/>
    <property type="project" value="UniProtKB-KW"/>
</dbReference>
<keyword evidence="7 9" id="KW-0807">Transducer</keyword>
<dbReference type="Gene3D" id="1.10.287.950">
    <property type="entry name" value="Methyl-accepting chemotaxis protein"/>
    <property type="match status" value="1"/>
</dbReference>
<evidence type="ECO:0000256" key="7">
    <source>
        <dbReference type="ARBA" id="ARBA00023224"/>
    </source>
</evidence>
<evidence type="ECO:0000313" key="13">
    <source>
        <dbReference type="EMBL" id="OOM75609.1"/>
    </source>
</evidence>
<evidence type="ECO:0000256" key="9">
    <source>
        <dbReference type="PROSITE-ProRule" id="PRU00284"/>
    </source>
</evidence>
<name>A0A1S8TDB5_9CLOT</name>
<evidence type="ECO:0000256" key="5">
    <source>
        <dbReference type="ARBA" id="ARBA00022989"/>
    </source>
</evidence>
<dbReference type="Proteomes" id="UP000190890">
    <property type="component" value="Unassembled WGS sequence"/>
</dbReference>
<dbReference type="InterPro" id="IPR003660">
    <property type="entry name" value="HAMP_dom"/>
</dbReference>
<evidence type="ECO:0000259" key="12">
    <source>
        <dbReference type="PROSITE" id="PS50885"/>
    </source>
</evidence>
<dbReference type="Gene3D" id="3.30.450.20">
    <property type="entry name" value="PAS domain"/>
    <property type="match status" value="1"/>
</dbReference>
<dbReference type="SUPFAM" id="SSF103190">
    <property type="entry name" value="Sensory domain-like"/>
    <property type="match status" value="1"/>
</dbReference>
<keyword evidence="6 10" id="KW-0472">Membrane</keyword>
<reference evidence="13 14" key="1">
    <citation type="submission" date="2016-05" db="EMBL/GenBank/DDBJ databases">
        <title>Microbial solvent formation.</title>
        <authorList>
            <person name="Poehlein A."/>
            <person name="Montoya Solano J.D."/>
            <person name="Flitsch S."/>
            <person name="Krabben P."/>
            <person name="Duerre P."/>
            <person name="Daniel R."/>
        </authorList>
    </citation>
    <scope>NUCLEOTIDE SEQUENCE [LARGE SCALE GENOMIC DNA]</scope>
    <source>
        <strain evidence="13 14">DSM 2619</strain>
    </source>
</reference>
<dbReference type="Gene3D" id="6.10.340.10">
    <property type="match status" value="1"/>
</dbReference>
<evidence type="ECO:0000256" key="8">
    <source>
        <dbReference type="ARBA" id="ARBA00029447"/>
    </source>
</evidence>
<keyword evidence="2" id="KW-1003">Cell membrane</keyword>
<evidence type="ECO:0000256" key="1">
    <source>
        <dbReference type="ARBA" id="ARBA00004651"/>
    </source>
</evidence>
<comment type="caution">
    <text evidence="13">The sequence shown here is derived from an EMBL/GenBank/DDBJ whole genome shotgun (WGS) entry which is preliminary data.</text>
</comment>
<dbReference type="Pfam" id="PF02743">
    <property type="entry name" value="dCache_1"/>
    <property type="match status" value="1"/>
</dbReference>
<dbReference type="CDD" id="cd12914">
    <property type="entry name" value="PDC1_DGC_like"/>
    <property type="match status" value="1"/>
</dbReference>